<comment type="cofactor">
    <cofactor evidence="1">
        <name>Mg(2+)</name>
        <dbReference type="ChEBI" id="CHEBI:18420"/>
    </cofactor>
</comment>
<dbReference type="CDD" id="cd00685">
    <property type="entry name" value="Trans_IPPS_HT"/>
    <property type="match status" value="1"/>
</dbReference>
<keyword evidence="4" id="KW-0479">Metal-binding</keyword>
<name>A0ABX8RD88_9CLOT</name>
<dbReference type="PANTHER" id="PTHR12001:SF69">
    <property type="entry name" value="ALL TRANS-POLYPRENYL-DIPHOSPHATE SYNTHASE PDSS1"/>
    <property type="match status" value="1"/>
</dbReference>
<evidence type="ECO:0000313" key="7">
    <source>
        <dbReference type="Proteomes" id="UP000886818"/>
    </source>
</evidence>
<reference evidence="6" key="1">
    <citation type="submission" date="2021-07" db="EMBL/GenBank/DDBJ databases">
        <title>Complete genome sequence of Crassaminicella sp. 143-21, isolated from a deep-sea hydrothermal vent.</title>
        <authorList>
            <person name="Li X."/>
        </authorList>
    </citation>
    <scope>NUCLEOTIDE SEQUENCE</scope>
    <source>
        <strain evidence="6">143-21</strain>
    </source>
</reference>
<evidence type="ECO:0000256" key="5">
    <source>
        <dbReference type="ARBA" id="ARBA00022842"/>
    </source>
</evidence>
<dbReference type="RefSeq" id="WP_218283726.1">
    <property type="nucleotide sequence ID" value="NZ_CP078093.1"/>
</dbReference>
<evidence type="ECO:0000256" key="4">
    <source>
        <dbReference type="ARBA" id="ARBA00022723"/>
    </source>
</evidence>
<dbReference type="PROSITE" id="PS00444">
    <property type="entry name" value="POLYPRENYL_SYNTHASE_2"/>
    <property type="match status" value="1"/>
</dbReference>
<evidence type="ECO:0000256" key="1">
    <source>
        <dbReference type="ARBA" id="ARBA00001946"/>
    </source>
</evidence>
<dbReference type="InterPro" id="IPR000092">
    <property type="entry name" value="Polyprenyl_synt"/>
</dbReference>
<keyword evidence="7" id="KW-1185">Reference proteome</keyword>
<gene>
    <name evidence="6" type="ORF">KVH43_04780</name>
</gene>
<protein>
    <submittedName>
        <fullName evidence="6">Polyprenyl synthetase family protein</fullName>
    </submittedName>
</protein>
<proteinExistence type="inferred from homology"/>
<evidence type="ECO:0000313" key="6">
    <source>
        <dbReference type="EMBL" id="QXM07035.1"/>
    </source>
</evidence>
<dbReference type="PANTHER" id="PTHR12001">
    <property type="entry name" value="GERANYLGERANYL PYROPHOSPHATE SYNTHASE"/>
    <property type="match status" value="1"/>
</dbReference>
<dbReference type="EMBL" id="CP078093">
    <property type="protein sequence ID" value="QXM07035.1"/>
    <property type="molecule type" value="Genomic_DNA"/>
</dbReference>
<evidence type="ECO:0000256" key="2">
    <source>
        <dbReference type="ARBA" id="ARBA00006706"/>
    </source>
</evidence>
<evidence type="ECO:0000256" key="3">
    <source>
        <dbReference type="ARBA" id="ARBA00022679"/>
    </source>
</evidence>
<comment type="similarity">
    <text evidence="2">Belongs to the FPP/GGPP synthase family.</text>
</comment>
<sequence>MKAVESLKIRELPGMNIVEEELYNLFKDSYENTYNICKRLLSSGGKRIRPALVLCTAGCFGGVTKEAIKVSTACECIHMASLVHDDIIDASIMRRSNPTINAQKGNTTAVLIGDYLFAKAFEILSRNRLVRSMEVIVDAISKMCDGEIFQRENLFNLDQTREDYYCRIYQKTGVLIAACTQVGAITAGADEEQIRAFKVYGENLGYAYQIIDDILDFIGDEKILGKPVGSDLREGNITLPILKLIKNEKHKEWMKKILKKGRITESYNEILRLLKDSDALDEAFCEAEYCAEKAQESLESIEDSVYKDMLLNIADQILVRKY</sequence>
<accession>A0ABX8RD88</accession>
<dbReference type="InterPro" id="IPR033749">
    <property type="entry name" value="Polyprenyl_synt_CS"/>
</dbReference>
<dbReference type="Proteomes" id="UP000886818">
    <property type="component" value="Chromosome"/>
</dbReference>
<keyword evidence="5" id="KW-0460">Magnesium</keyword>
<keyword evidence="3" id="KW-0808">Transferase</keyword>
<dbReference type="Pfam" id="PF00348">
    <property type="entry name" value="polyprenyl_synt"/>
    <property type="match status" value="1"/>
</dbReference>
<dbReference type="SFLD" id="SFLDS00005">
    <property type="entry name" value="Isoprenoid_Synthase_Type_I"/>
    <property type="match status" value="1"/>
</dbReference>
<organism evidence="6 7">
    <name type="scientific">Crassaminicella indica</name>
    <dbReference type="NCBI Taxonomy" id="2855394"/>
    <lineage>
        <taxon>Bacteria</taxon>
        <taxon>Bacillati</taxon>
        <taxon>Bacillota</taxon>
        <taxon>Clostridia</taxon>
        <taxon>Eubacteriales</taxon>
        <taxon>Clostridiaceae</taxon>
        <taxon>Crassaminicella</taxon>
    </lineage>
</organism>